<proteinExistence type="predicted"/>
<organism evidence="3 4">
    <name type="scientific">Actinosynnema pretiosum</name>
    <dbReference type="NCBI Taxonomy" id="42197"/>
    <lineage>
        <taxon>Bacteria</taxon>
        <taxon>Bacillati</taxon>
        <taxon>Actinomycetota</taxon>
        <taxon>Actinomycetes</taxon>
        <taxon>Pseudonocardiales</taxon>
        <taxon>Pseudonocardiaceae</taxon>
        <taxon>Actinosynnema</taxon>
    </lineage>
</organism>
<dbReference type="InterPro" id="IPR013830">
    <property type="entry name" value="SGNH_hydro"/>
</dbReference>
<protein>
    <recommendedName>
        <fullName evidence="2">SGNH hydrolase-type esterase domain-containing protein</fullName>
    </recommendedName>
</protein>
<dbReference type="Pfam" id="PF13472">
    <property type="entry name" value="Lipase_GDSL_2"/>
    <property type="match status" value="1"/>
</dbReference>
<feature type="domain" description="SGNH hydrolase-type esterase" evidence="2">
    <location>
        <begin position="70"/>
        <end position="314"/>
    </location>
</feature>
<evidence type="ECO:0000256" key="1">
    <source>
        <dbReference type="SAM" id="MobiDB-lite"/>
    </source>
</evidence>
<evidence type="ECO:0000313" key="3">
    <source>
        <dbReference type="EMBL" id="ATE55420.1"/>
    </source>
</evidence>
<evidence type="ECO:0000259" key="2">
    <source>
        <dbReference type="Pfam" id="PF13472"/>
    </source>
</evidence>
<dbReference type="AlphaFoldDB" id="A0A290Z8R6"/>
<gene>
    <name evidence="3" type="ORF">CNX65_20790</name>
</gene>
<name>A0A290Z8R6_9PSEU</name>
<dbReference type="Proteomes" id="UP000218505">
    <property type="component" value="Chromosome"/>
</dbReference>
<dbReference type="SUPFAM" id="SSF52266">
    <property type="entry name" value="SGNH hydrolase"/>
    <property type="match status" value="1"/>
</dbReference>
<keyword evidence="4" id="KW-1185">Reference proteome</keyword>
<reference evidence="3" key="1">
    <citation type="submission" date="2017-09" db="EMBL/GenBank/DDBJ databases">
        <title>Complete Genome Sequence of ansamitocin-producing Bacterium Actinosynnema pretiosum X47.</title>
        <authorList>
            <person name="Cao G."/>
            <person name="Zong G."/>
            <person name="Zhong C."/>
            <person name="Fu J."/>
        </authorList>
    </citation>
    <scope>NUCLEOTIDE SEQUENCE [LARGE SCALE GENOMIC DNA]</scope>
    <source>
        <strain evidence="3">X47</strain>
    </source>
</reference>
<evidence type="ECO:0000313" key="4">
    <source>
        <dbReference type="Proteomes" id="UP000218505"/>
    </source>
</evidence>
<dbReference type="Gene3D" id="3.40.50.1110">
    <property type="entry name" value="SGNH hydrolase"/>
    <property type="match status" value="1"/>
</dbReference>
<dbReference type="InterPro" id="IPR036514">
    <property type="entry name" value="SGNH_hydro_sf"/>
</dbReference>
<accession>A0A290Z8R6</accession>
<feature type="region of interest" description="Disordered" evidence="1">
    <location>
        <begin position="43"/>
        <end position="68"/>
    </location>
</feature>
<sequence>MYPGAAGVRAADPRGSPVLRRHRSALACALLLALTACTGGSGDSGGPDGAGGGSATTSSEPPPRKVYVSVGDSYATGFRPPVGGQRGGSSQDAFSHLVAERADLRLVNLACSGATSADLVGGADCTPGNRALDAPETAGRTQVDAAVAELEASAGQVGLVTVVIGGNDLIPCASQPQQAVVACATQAVTRIKANLATALPKLRAAAGDAPIVGLTYPDVFLGAWVNDEVPGGQRLAELSVTLFRDFFNTSLKAEYDKVGARFVDVTEATGAYRPLTELVADPAHGQIPGPVARVCELTYFCELTDVHPKPAGHEVIADGVLRAAGL</sequence>
<dbReference type="EMBL" id="CP023445">
    <property type="protein sequence ID" value="ATE55420.1"/>
    <property type="molecule type" value="Genomic_DNA"/>
</dbReference>
<dbReference type="KEGG" id="apre:CNX65_20790"/>
<feature type="compositionally biased region" description="Gly residues" evidence="1">
    <location>
        <begin position="43"/>
        <end position="54"/>
    </location>
</feature>